<feature type="domain" description="DUF5808" evidence="2">
    <location>
        <begin position="300"/>
        <end position="325"/>
    </location>
</feature>
<feature type="transmembrane region" description="Helical" evidence="1">
    <location>
        <begin position="326"/>
        <end position="347"/>
    </location>
</feature>
<accession>A0A1A5YKG8</accession>
<keyword evidence="1" id="KW-0812">Transmembrane</keyword>
<proteinExistence type="predicted"/>
<feature type="transmembrane region" description="Helical" evidence="1">
    <location>
        <begin position="213"/>
        <end position="233"/>
    </location>
</feature>
<keyword evidence="1" id="KW-1133">Transmembrane helix</keyword>
<name>A0A1A5YKG8_9BACL</name>
<dbReference type="RefSeq" id="WP_068682495.1">
    <property type="nucleotide sequence ID" value="NZ_LYPA01000051.1"/>
</dbReference>
<feature type="transmembrane region" description="Helical" evidence="1">
    <location>
        <begin position="85"/>
        <end position="104"/>
    </location>
</feature>
<feature type="transmembrane region" description="Helical" evidence="1">
    <location>
        <begin position="61"/>
        <end position="79"/>
    </location>
</feature>
<keyword evidence="1" id="KW-0472">Membrane</keyword>
<reference evidence="3 4" key="1">
    <citation type="submission" date="2016-05" db="EMBL/GenBank/DDBJ databases">
        <title>Paenibacillus oryzae. sp. nov., isolated from the rice root.</title>
        <authorList>
            <person name="Zhang J."/>
            <person name="Zhang X."/>
        </authorList>
    </citation>
    <scope>NUCLEOTIDE SEQUENCE [LARGE SCALE GENOMIC DNA]</scope>
    <source>
        <strain evidence="3 4">1DrF-4</strain>
    </source>
</reference>
<protein>
    <recommendedName>
        <fullName evidence="2">DUF5808 domain-containing protein</fullName>
    </recommendedName>
</protein>
<feature type="transmembrane region" description="Helical" evidence="1">
    <location>
        <begin position="143"/>
        <end position="160"/>
    </location>
</feature>
<feature type="transmembrane region" description="Helical" evidence="1">
    <location>
        <begin position="166"/>
        <end position="187"/>
    </location>
</feature>
<dbReference type="STRING" id="1844972.A7K91_18065"/>
<evidence type="ECO:0000256" key="1">
    <source>
        <dbReference type="SAM" id="Phobius"/>
    </source>
</evidence>
<evidence type="ECO:0000313" key="3">
    <source>
        <dbReference type="EMBL" id="OBR65880.1"/>
    </source>
</evidence>
<dbReference type="Proteomes" id="UP000092024">
    <property type="component" value="Unassembled WGS sequence"/>
</dbReference>
<dbReference type="AlphaFoldDB" id="A0A1A5YKG8"/>
<dbReference type="EMBL" id="LYPA01000051">
    <property type="protein sequence ID" value="OBR65880.1"/>
    <property type="molecule type" value="Genomic_DNA"/>
</dbReference>
<keyword evidence="4" id="KW-1185">Reference proteome</keyword>
<feature type="transmembrane region" description="Helical" evidence="1">
    <location>
        <begin position="245"/>
        <end position="265"/>
    </location>
</feature>
<comment type="caution">
    <text evidence="3">The sequence shown here is derived from an EMBL/GenBank/DDBJ whole genome shotgun (WGS) entry which is preliminary data.</text>
</comment>
<sequence>MLTFVLLFPALIIYLVLFFTYRSIGSYKNGLLFSIALPPHALEHADIKAIQARYRSTFKKTMLWLLILFIPIPALYNFFSYQTVYFMFWSHTAFIWILILYRKTFAATLALKRREEWFVGERKVIHADLRAAQLKNQTAPSPLWFVIPLSFSIGILIWFGSQDDQLYILGIVSVILTLLFLSIVLMLRRSKSTIYSKRSETNLALNQMKRRSISFLLLTMAFFMNVQQVFIGFLSLNETEALNAIWLPLIILFSLFPIVLIITVYRRLANARTELLQLENNPVYSNDDEYWANGFTYHNPHDKSLLVPKRVGVGETINTGTLAGKLIMGGVVGLLLSVVFGVSFMLIRSELIPPTLKLTDNQIVDIKYPMYSYTFNLDDVKEISLTDTVPKGSKSNGEATNKHLRGHFRLQEVGKARLYLFRNNPPFIKIELADEVIYYNDELPANTEALYKQLSDAIEQAR</sequence>
<dbReference type="InterPro" id="IPR043831">
    <property type="entry name" value="DUF5808"/>
</dbReference>
<dbReference type="OrthoDB" id="157646at2"/>
<evidence type="ECO:0000313" key="4">
    <source>
        <dbReference type="Proteomes" id="UP000092024"/>
    </source>
</evidence>
<evidence type="ECO:0000259" key="2">
    <source>
        <dbReference type="Pfam" id="PF19124"/>
    </source>
</evidence>
<dbReference type="Pfam" id="PF19124">
    <property type="entry name" value="DUF5808"/>
    <property type="match status" value="1"/>
</dbReference>
<feature type="transmembrane region" description="Helical" evidence="1">
    <location>
        <begin position="6"/>
        <end position="24"/>
    </location>
</feature>
<gene>
    <name evidence="3" type="ORF">A7K91_18065</name>
</gene>
<organism evidence="3 4">
    <name type="scientific">Paenibacillus oryzae</name>
    <dbReference type="NCBI Taxonomy" id="1844972"/>
    <lineage>
        <taxon>Bacteria</taxon>
        <taxon>Bacillati</taxon>
        <taxon>Bacillota</taxon>
        <taxon>Bacilli</taxon>
        <taxon>Bacillales</taxon>
        <taxon>Paenibacillaceae</taxon>
        <taxon>Paenibacillus</taxon>
    </lineage>
</organism>